<evidence type="ECO:0000313" key="3">
    <source>
        <dbReference type="EMBL" id="GAA5135802.1"/>
    </source>
</evidence>
<feature type="transmembrane region" description="Helical" evidence="1">
    <location>
        <begin position="21"/>
        <end position="42"/>
    </location>
</feature>
<dbReference type="InterPro" id="IPR058581">
    <property type="entry name" value="TM_HPP"/>
</dbReference>
<keyword evidence="1" id="KW-0472">Membrane</keyword>
<keyword evidence="4" id="KW-1185">Reference proteome</keyword>
<feature type="transmembrane region" description="Helical" evidence="1">
    <location>
        <begin position="76"/>
        <end position="93"/>
    </location>
</feature>
<name>A0ABP9NWH5_9BACT</name>
<dbReference type="RefSeq" id="WP_345735250.1">
    <property type="nucleotide sequence ID" value="NZ_BAABIA010000002.1"/>
</dbReference>
<evidence type="ECO:0000313" key="4">
    <source>
        <dbReference type="Proteomes" id="UP001499852"/>
    </source>
</evidence>
<feature type="transmembrane region" description="Helical" evidence="1">
    <location>
        <begin position="142"/>
        <end position="165"/>
    </location>
</feature>
<dbReference type="EMBL" id="BAABIA010000002">
    <property type="protein sequence ID" value="GAA5135802.1"/>
    <property type="molecule type" value="Genomic_DNA"/>
</dbReference>
<evidence type="ECO:0000259" key="2">
    <source>
        <dbReference type="Pfam" id="PF04982"/>
    </source>
</evidence>
<evidence type="ECO:0000256" key="1">
    <source>
        <dbReference type="SAM" id="Phobius"/>
    </source>
</evidence>
<protein>
    <submittedName>
        <fullName evidence="3">HPP family protein</fullName>
    </submittedName>
</protein>
<sequence>MESWKEKLGIELSAVSYKEKLISTAGGILSIFLLILLVQHGLDGTDGSLVVASMGATAVLLFAVPHGQLSQPWPVIAGHGLSALVGVLCARYIPHQAVAGACAVGLAIGVMHQFKCIHPPGGATALMAVIGGPGIRDLGFGFVLFPILTNALMMVGLAVLLNLCFRWRRYPAFLTHRPRRPKGAKPEPTHEEIVAALRSLDSFVDITEDDLIRLCELLSVPQKTAPKRTPEKRQAALT</sequence>
<reference evidence="4" key="1">
    <citation type="journal article" date="2019" name="Int. J. Syst. Evol. Microbiol.">
        <title>The Global Catalogue of Microorganisms (GCM) 10K type strain sequencing project: providing services to taxonomists for standard genome sequencing and annotation.</title>
        <authorList>
            <consortium name="The Broad Institute Genomics Platform"/>
            <consortium name="The Broad Institute Genome Sequencing Center for Infectious Disease"/>
            <person name="Wu L."/>
            <person name="Ma J."/>
        </authorList>
    </citation>
    <scope>NUCLEOTIDE SEQUENCE [LARGE SCALE GENOMIC DNA]</scope>
    <source>
        <strain evidence="4">JCM 18053</strain>
    </source>
</reference>
<dbReference type="Pfam" id="PF04982">
    <property type="entry name" value="TM_HPP"/>
    <property type="match status" value="1"/>
</dbReference>
<accession>A0ABP9NWH5</accession>
<proteinExistence type="predicted"/>
<dbReference type="PANTHER" id="PTHR33741:SF5">
    <property type="entry name" value="TRANSMEMBRANE PROTEIN DDB_G0269096-RELATED"/>
    <property type="match status" value="1"/>
</dbReference>
<feature type="transmembrane region" description="Helical" evidence="1">
    <location>
        <begin position="48"/>
        <end position="64"/>
    </location>
</feature>
<keyword evidence="1" id="KW-1133">Transmembrane helix</keyword>
<dbReference type="Proteomes" id="UP001499852">
    <property type="component" value="Unassembled WGS sequence"/>
</dbReference>
<gene>
    <name evidence="3" type="ORF">GCM10023213_09790</name>
</gene>
<comment type="caution">
    <text evidence="3">The sequence shown here is derived from an EMBL/GenBank/DDBJ whole genome shotgun (WGS) entry which is preliminary data.</text>
</comment>
<dbReference type="InterPro" id="IPR007065">
    <property type="entry name" value="HPP"/>
</dbReference>
<feature type="domain" description="HPP transmembrane region" evidence="2">
    <location>
        <begin position="14"/>
        <end position="171"/>
    </location>
</feature>
<organism evidence="3 4">
    <name type="scientific">Prosthecobacter algae</name>
    <dbReference type="NCBI Taxonomy" id="1144682"/>
    <lineage>
        <taxon>Bacteria</taxon>
        <taxon>Pseudomonadati</taxon>
        <taxon>Verrucomicrobiota</taxon>
        <taxon>Verrucomicrobiia</taxon>
        <taxon>Verrucomicrobiales</taxon>
        <taxon>Verrucomicrobiaceae</taxon>
        <taxon>Prosthecobacter</taxon>
    </lineage>
</organism>
<dbReference type="PANTHER" id="PTHR33741">
    <property type="entry name" value="TRANSMEMBRANE PROTEIN DDB_G0269096-RELATED"/>
    <property type="match status" value="1"/>
</dbReference>
<keyword evidence="1" id="KW-0812">Transmembrane</keyword>